<feature type="compositionally biased region" description="Low complexity" evidence="1">
    <location>
        <begin position="53"/>
        <end position="69"/>
    </location>
</feature>
<dbReference type="Proteomes" id="UP000822688">
    <property type="component" value="Chromosome V"/>
</dbReference>
<comment type="caution">
    <text evidence="2">The sequence shown here is derived from an EMBL/GenBank/DDBJ whole genome shotgun (WGS) entry which is preliminary data.</text>
</comment>
<gene>
    <name evidence="2" type="ORF">KC19_VG003200</name>
</gene>
<sequence>MTISGNVKTHPPNSAKETHTKGDGVQNMIREPTTDVTAPLELDASPQKQVLAPSPSISIHESPSSEEPLSIDVAATAYPTVPSMDKSQESPGTSDMLRVLMPSYNPSISPVDPAFPAVESRQIKKGSTAKYCTRVPPTIIERRPNSDPILAGKLIWIMHEMFPDVPVAAGKAGVSWK</sequence>
<feature type="region of interest" description="Disordered" evidence="1">
    <location>
        <begin position="1"/>
        <end position="69"/>
    </location>
</feature>
<keyword evidence="3" id="KW-1185">Reference proteome</keyword>
<protein>
    <submittedName>
        <fullName evidence="2">Uncharacterized protein</fullName>
    </submittedName>
</protein>
<evidence type="ECO:0000313" key="3">
    <source>
        <dbReference type="Proteomes" id="UP000822688"/>
    </source>
</evidence>
<evidence type="ECO:0000313" key="2">
    <source>
        <dbReference type="EMBL" id="KAG0571339.1"/>
    </source>
</evidence>
<proteinExistence type="predicted"/>
<dbReference type="EMBL" id="CM026426">
    <property type="protein sequence ID" value="KAG0571339.1"/>
    <property type="molecule type" value="Genomic_DNA"/>
</dbReference>
<evidence type="ECO:0000256" key="1">
    <source>
        <dbReference type="SAM" id="MobiDB-lite"/>
    </source>
</evidence>
<organism evidence="2 3">
    <name type="scientific">Ceratodon purpureus</name>
    <name type="common">Fire moss</name>
    <name type="synonym">Dicranum purpureum</name>
    <dbReference type="NCBI Taxonomy" id="3225"/>
    <lineage>
        <taxon>Eukaryota</taxon>
        <taxon>Viridiplantae</taxon>
        <taxon>Streptophyta</taxon>
        <taxon>Embryophyta</taxon>
        <taxon>Bryophyta</taxon>
        <taxon>Bryophytina</taxon>
        <taxon>Bryopsida</taxon>
        <taxon>Dicranidae</taxon>
        <taxon>Pseudoditrichales</taxon>
        <taxon>Ditrichaceae</taxon>
        <taxon>Ceratodon</taxon>
    </lineage>
</organism>
<dbReference type="AlphaFoldDB" id="A0A8T0HKL5"/>
<name>A0A8T0HKL5_CERPU</name>
<accession>A0A8T0HKL5</accession>
<reference evidence="2" key="1">
    <citation type="submission" date="2020-06" db="EMBL/GenBank/DDBJ databases">
        <title>WGS assembly of Ceratodon purpureus strain R40.</title>
        <authorList>
            <person name="Carey S.B."/>
            <person name="Jenkins J."/>
            <person name="Shu S."/>
            <person name="Lovell J.T."/>
            <person name="Sreedasyam A."/>
            <person name="Maumus F."/>
            <person name="Tiley G.P."/>
            <person name="Fernandez-Pozo N."/>
            <person name="Barry K."/>
            <person name="Chen C."/>
            <person name="Wang M."/>
            <person name="Lipzen A."/>
            <person name="Daum C."/>
            <person name="Saski C.A."/>
            <person name="Payton A.C."/>
            <person name="Mcbreen J.C."/>
            <person name="Conrad R.E."/>
            <person name="Kollar L.M."/>
            <person name="Olsson S."/>
            <person name="Huttunen S."/>
            <person name="Landis J.B."/>
            <person name="Wickett N.J."/>
            <person name="Johnson M.G."/>
            <person name="Rensing S.A."/>
            <person name="Grimwood J."/>
            <person name="Schmutz J."/>
            <person name="Mcdaniel S.F."/>
        </authorList>
    </citation>
    <scope>NUCLEOTIDE SEQUENCE</scope>
    <source>
        <strain evidence="2">R40</strain>
    </source>
</reference>